<reference evidence="3" key="3">
    <citation type="submission" date="2015-04" db="UniProtKB">
        <authorList>
            <consortium name="EnsemblPlants"/>
        </authorList>
    </citation>
    <scope>IDENTIFICATION</scope>
    <source>
        <strain evidence="3">cv. Jemalong A17</strain>
    </source>
</reference>
<gene>
    <name evidence="2" type="ordered locus">MTR_1g103610</name>
</gene>
<evidence type="ECO:0000313" key="3">
    <source>
        <dbReference type="EnsemblPlants" id="KEH43868"/>
    </source>
</evidence>
<dbReference type="EMBL" id="CM001217">
    <property type="protein sequence ID" value="KEH43868.1"/>
    <property type="molecule type" value="Genomic_DNA"/>
</dbReference>
<reference evidence="2 4" key="2">
    <citation type="journal article" date="2014" name="BMC Genomics">
        <title>An improved genome release (version Mt4.0) for the model legume Medicago truncatula.</title>
        <authorList>
            <person name="Tang H."/>
            <person name="Krishnakumar V."/>
            <person name="Bidwell S."/>
            <person name="Rosen B."/>
            <person name="Chan A."/>
            <person name="Zhou S."/>
            <person name="Gentzbittel L."/>
            <person name="Childs K.L."/>
            <person name="Yandell M."/>
            <person name="Gundlach H."/>
            <person name="Mayer K.F."/>
            <person name="Schwartz D.C."/>
            <person name="Town C.D."/>
        </authorList>
    </citation>
    <scope>GENOME REANNOTATION</scope>
    <source>
        <strain evidence="2">A17</strain>
        <strain evidence="3 4">cv. Jemalong A17</strain>
    </source>
</reference>
<dbReference type="InterPro" id="IPR006502">
    <property type="entry name" value="PDDEXK-like"/>
</dbReference>
<dbReference type="Proteomes" id="UP000002051">
    <property type="component" value="Unassembled WGS sequence"/>
</dbReference>
<accession>A0A072VR47</accession>
<keyword evidence="4" id="KW-1185">Reference proteome</keyword>
<dbReference type="Pfam" id="PF04720">
    <property type="entry name" value="PDDEXK_6"/>
    <property type="match status" value="1"/>
</dbReference>
<dbReference type="EnsemblPlants" id="KEH43868">
    <property type="protein sequence ID" value="KEH43868"/>
    <property type="gene ID" value="MTR_1g103610"/>
</dbReference>
<proteinExistence type="predicted"/>
<dbReference type="HOGENOM" id="CLU_2926034_0_0_1"/>
<evidence type="ECO:0000313" key="2">
    <source>
        <dbReference type="EMBL" id="KEH43868.1"/>
    </source>
</evidence>
<evidence type="ECO:0000256" key="1">
    <source>
        <dbReference type="SAM" id="MobiDB-lite"/>
    </source>
</evidence>
<evidence type="ECO:0000313" key="4">
    <source>
        <dbReference type="Proteomes" id="UP000002051"/>
    </source>
</evidence>
<sequence>MNVPPWRKRDYMLAKWISPSAARSKQVSDAVATHFAGGDSYGEDKDDKSSVAVTGGETEDW</sequence>
<organism evidence="2 4">
    <name type="scientific">Medicago truncatula</name>
    <name type="common">Barrel medic</name>
    <name type="synonym">Medicago tribuloides</name>
    <dbReference type="NCBI Taxonomy" id="3880"/>
    <lineage>
        <taxon>Eukaryota</taxon>
        <taxon>Viridiplantae</taxon>
        <taxon>Streptophyta</taxon>
        <taxon>Embryophyta</taxon>
        <taxon>Tracheophyta</taxon>
        <taxon>Spermatophyta</taxon>
        <taxon>Magnoliopsida</taxon>
        <taxon>eudicotyledons</taxon>
        <taxon>Gunneridae</taxon>
        <taxon>Pentapetalae</taxon>
        <taxon>rosids</taxon>
        <taxon>fabids</taxon>
        <taxon>Fabales</taxon>
        <taxon>Fabaceae</taxon>
        <taxon>Papilionoideae</taxon>
        <taxon>50 kb inversion clade</taxon>
        <taxon>NPAAA clade</taxon>
        <taxon>Hologalegina</taxon>
        <taxon>IRL clade</taxon>
        <taxon>Trifolieae</taxon>
        <taxon>Medicago</taxon>
    </lineage>
</organism>
<name>A0A072VR47_MEDTR</name>
<reference evidence="2 4" key="1">
    <citation type="journal article" date="2011" name="Nature">
        <title>The Medicago genome provides insight into the evolution of rhizobial symbioses.</title>
        <authorList>
            <person name="Young N.D."/>
            <person name="Debelle F."/>
            <person name="Oldroyd G.E."/>
            <person name="Geurts R."/>
            <person name="Cannon S.B."/>
            <person name="Udvardi M.K."/>
            <person name="Benedito V.A."/>
            <person name="Mayer K.F."/>
            <person name="Gouzy J."/>
            <person name="Schoof H."/>
            <person name="Van de Peer Y."/>
            <person name="Proost S."/>
            <person name="Cook D.R."/>
            <person name="Meyers B.C."/>
            <person name="Spannagl M."/>
            <person name="Cheung F."/>
            <person name="De Mita S."/>
            <person name="Krishnakumar V."/>
            <person name="Gundlach H."/>
            <person name="Zhou S."/>
            <person name="Mudge J."/>
            <person name="Bharti A.K."/>
            <person name="Murray J.D."/>
            <person name="Naoumkina M.A."/>
            <person name="Rosen B."/>
            <person name="Silverstein K.A."/>
            <person name="Tang H."/>
            <person name="Rombauts S."/>
            <person name="Zhao P.X."/>
            <person name="Zhou P."/>
            <person name="Barbe V."/>
            <person name="Bardou P."/>
            <person name="Bechner M."/>
            <person name="Bellec A."/>
            <person name="Berger A."/>
            <person name="Berges H."/>
            <person name="Bidwell S."/>
            <person name="Bisseling T."/>
            <person name="Choisne N."/>
            <person name="Couloux A."/>
            <person name="Denny R."/>
            <person name="Deshpande S."/>
            <person name="Dai X."/>
            <person name="Doyle J.J."/>
            <person name="Dudez A.M."/>
            <person name="Farmer A.D."/>
            <person name="Fouteau S."/>
            <person name="Franken C."/>
            <person name="Gibelin C."/>
            <person name="Gish J."/>
            <person name="Goldstein S."/>
            <person name="Gonzalez A.J."/>
            <person name="Green P.J."/>
            <person name="Hallab A."/>
            <person name="Hartog M."/>
            <person name="Hua A."/>
            <person name="Humphray S.J."/>
            <person name="Jeong D.H."/>
            <person name="Jing Y."/>
            <person name="Jocker A."/>
            <person name="Kenton S.M."/>
            <person name="Kim D.J."/>
            <person name="Klee K."/>
            <person name="Lai H."/>
            <person name="Lang C."/>
            <person name="Lin S."/>
            <person name="Macmil S.L."/>
            <person name="Magdelenat G."/>
            <person name="Matthews L."/>
            <person name="McCorrison J."/>
            <person name="Monaghan E.L."/>
            <person name="Mun J.H."/>
            <person name="Najar F.Z."/>
            <person name="Nicholson C."/>
            <person name="Noirot C."/>
            <person name="O'Bleness M."/>
            <person name="Paule C.R."/>
            <person name="Poulain J."/>
            <person name="Prion F."/>
            <person name="Qin B."/>
            <person name="Qu C."/>
            <person name="Retzel E.F."/>
            <person name="Riddle C."/>
            <person name="Sallet E."/>
            <person name="Samain S."/>
            <person name="Samson N."/>
            <person name="Sanders I."/>
            <person name="Saurat O."/>
            <person name="Scarpelli C."/>
            <person name="Schiex T."/>
            <person name="Segurens B."/>
            <person name="Severin A.J."/>
            <person name="Sherrier D.J."/>
            <person name="Shi R."/>
            <person name="Sims S."/>
            <person name="Singer S.R."/>
            <person name="Sinharoy S."/>
            <person name="Sterck L."/>
            <person name="Viollet A."/>
            <person name="Wang B.B."/>
            <person name="Wang K."/>
            <person name="Wang M."/>
            <person name="Wang X."/>
            <person name="Warfsmann J."/>
            <person name="Weissenbach J."/>
            <person name="White D.D."/>
            <person name="White J.D."/>
            <person name="Wiley G.B."/>
            <person name="Wincker P."/>
            <person name="Xing Y."/>
            <person name="Yang L."/>
            <person name="Yao Z."/>
            <person name="Ying F."/>
            <person name="Zhai J."/>
            <person name="Zhou L."/>
            <person name="Zuber A."/>
            <person name="Denarie J."/>
            <person name="Dixon R.A."/>
            <person name="May G.D."/>
            <person name="Schwartz D.C."/>
            <person name="Rogers J."/>
            <person name="Quetier F."/>
            <person name="Town C.D."/>
            <person name="Roe B.A."/>
        </authorList>
    </citation>
    <scope>NUCLEOTIDE SEQUENCE [LARGE SCALE GENOMIC DNA]</scope>
    <source>
        <strain evidence="2">A17</strain>
        <strain evidence="3 4">cv. Jemalong A17</strain>
    </source>
</reference>
<feature type="region of interest" description="Disordered" evidence="1">
    <location>
        <begin position="36"/>
        <end position="61"/>
    </location>
</feature>
<dbReference type="AlphaFoldDB" id="A0A072VR47"/>
<protein>
    <submittedName>
        <fullName evidence="2 3">Uncharacterized protein</fullName>
    </submittedName>
</protein>